<gene>
    <name evidence="1" type="ORF">PQG83_05710</name>
</gene>
<dbReference type="RefSeq" id="WP_312747707.1">
    <property type="nucleotide sequence ID" value="NZ_CP116968.1"/>
</dbReference>
<dbReference type="SUPFAM" id="SSF48371">
    <property type="entry name" value="ARM repeat"/>
    <property type="match status" value="1"/>
</dbReference>
<keyword evidence="2" id="KW-1185">Reference proteome</keyword>
<protein>
    <submittedName>
        <fullName evidence="1">HEAT repeat domain-containing protein</fullName>
    </submittedName>
</protein>
<sequence>MTRWSIFFIFAIILCVGAIESEARRIHLTTEQKTQLEKAQTVLVEVLALTEKGTYDPSPLVATVKARLEDIGYTVTTDRSQPHDVAVKVKCEEAKTSTGTSPTGGDVDLADAPDRLWKGPACLLTYFLQNTDLQWKKEVRTTFADARQAAQKEQVDDAGAYAMDQLNQRLEEYDFPVLLSAEWGQIDRLLKLLDNPKTPKLRKVKILSVLSDVHAEEALPQLTKLLESTDLQQETINALSGAGGHSIPLLIDLFQTSRQSSIRAEAAKALGDIAAKTGDPRPIPPMVRYVSTLLPQLKTSEDIDFPVLTEVVWAIGKQRWEGSLKPMRELQQKIWVIFDNSKEMAELREATSWTYKQIDLDGHLS</sequence>
<evidence type="ECO:0000313" key="2">
    <source>
        <dbReference type="Proteomes" id="UP001302494"/>
    </source>
</evidence>
<accession>A0AA96GL59</accession>
<dbReference type="AlphaFoldDB" id="A0AA96GL59"/>
<dbReference type="KEGG" id="nneo:PQG83_05710"/>
<dbReference type="InterPro" id="IPR011989">
    <property type="entry name" value="ARM-like"/>
</dbReference>
<name>A0AA96GL59_9BACT</name>
<dbReference type="Proteomes" id="UP001302494">
    <property type="component" value="Chromosome"/>
</dbReference>
<reference evidence="1 2" key="1">
    <citation type="submission" date="2023-01" db="EMBL/GenBank/DDBJ databases">
        <title>Cultivation and genomic characterization of new, ubiquitous marine nitrite-oxidizing bacteria from the Nitrospirales.</title>
        <authorList>
            <person name="Mueller A.J."/>
            <person name="Daebeler A."/>
            <person name="Herbold C.W."/>
            <person name="Kirkegaard R.H."/>
            <person name="Daims H."/>
        </authorList>
    </citation>
    <scope>NUCLEOTIDE SEQUENCE [LARGE SCALE GENOMIC DNA]</scope>
    <source>
        <strain evidence="1 2">DK</strain>
    </source>
</reference>
<organism evidence="1 2">
    <name type="scientific">Candidatus Nitrospira neomarina</name>
    <dbReference type="NCBI Taxonomy" id="3020899"/>
    <lineage>
        <taxon>Bacteria</taxon>
        <taxon>Pseudomonadati</taxon>
        <taxon>Nitrospirota</taxon>
        <taxon>Nitrospiria</taxon>
        <taxon>Nitrospirales</taxon>
        <taxon>Nitrospiraceae</taxon>
        <taxon>Nitrospira</taxon>
    </lineage>
</organism>
<proteinExistence type="predicted"/>
<dbReference type="EMBL" id="CP116968">
    <property type="protein sequence ID" value="WNM63248.1"/>
    <property type="molecule type" value="Genomic_DNA"/>
</dbReference>
<evidence type="ECO:0000313" key="1">
    <source>
        <dbReference type="EMBL" id="WNM63248.1"/>
    </source>
</evidence>
<dbReference type="Gene3D" id="1.25.10.10">
    <property type="entry name" value="Leucine-rich Repeat Variant"/>
    <property type="match status" value="1"/>
</dbReference>
<dbReference type="InterPro" id="IPR016024">
    <property type="entry name" value="ARM-type_fold"/>
</dbReference>